<reference evidence="2" key="1">
    <citation type="submission" date="2022-06" db="EMBL/GenBank/DDBJ databases">
        <title>Dynamics of rice microbiomes reveals core vertical transmitted seed endophytes.</title>
        <authorList>
            <person name="Liao K."/>
            <person name="Zhang X."/>
        </authorList>
    </citation>
    <scope>NUCLEOTIDE SEQUENCE</scope>
    <source>
        <strain evidence="2">JT1-17</strain>
    </source>
</reference>
<organism evidence="2 3">
    <name type="scientific">Pantoea ananas</name>
    <name type="common">Erwinia uredovora</name>
    <dbReference type="NCBI Taxonomy" id="553"/>
    <lineage>
        <taxon>Bacteria</taxon>
        <taxon>Pseudomonadati</taxon>
        <taxon>Pseudomonadota</taxon>
        <taxon>Gammaproteobacteria</taxon>
        <taxon>Enterobacterales</taxon>
        <taxon>Erwiniaceae</taxon>
        <taxon>Pantoea</taxon>
    </lineage>
</organism>
<proteinExistence type="predicted"/>
<sequence>MRFDEDHEITAEYLLRFVNSKLGLWLLFALSVIIVLVWFLTGLFHSSSVNHSVWYWLAMPVVGLIGSVFLAFTIGIACIAALSLWIETRGKSRPKRIIIMLCGTLATIALIGFMFGSY</sequence>
<keyword evidence="1" id="KW-0812">Transmembrane</keyword>
<name>A0AAJ1CXT8_PANAN</name>
<comment type="caution">
    <text evidence="2">The sequence shown here is derived from an EMBL/GenBank/DDBJ whole genome shotgun (WGS) entry which is preliminary data.</text>
</comment>
<dbReference type="EMBL" id="JANFVX010000004">
    <property type="protein sequence ID" value="MCW0343420.1"/>
    <property type="molecule type" value="Genomic_DNA"/>
</dbReference>
<evidence type="ECO:0000313" key="2">
    <source>
        <dbReference type="EMBL" id="MCW0343420.1"/>
    </source>
</evidence>
<feature type="transmembrane region" description="Helical" evidence="1">
    <location>
        <begin position="22"/>
        <end position="41"/>
    </location>
</feature>
<evidence type="ECO:0000256" key="1">
    <source>
        <dbReference type="SAM" id="Phobius"/>
    </source>
</evidence>
<keyword evidence="1" id="KW-1133">Transmembrane helix</keyword>
<gene>
    <name evidence="2" type="ORF">NB703_001513</name>
</gene>
<dbReference type="AlphaFoldDB" id="A0AAJ1CXT8"/>
<feature type="transmembrane region" description="Helical" evidence="1">
    <location>
        <begin position="53"/>
        <end position="85"/>
    </location>
</feature>
<protein>
    <submittedName>
        <fullName evidence="2">Uncharacterized protein</fullName>
    </submittedName>
</protein>
<accession>A0AAJ1CXT8</accession>
<feature type="transmembrane region" description="Helical" evidence="1">
    <location>
        <begin position="97"/>
        <end position="116"/>
    </location>
</feature>
<keyword evidence="1" id="KW-0472">Membrane</keyword>
<evidence type="ECO:0000313" key="3">
    <source>
        <dbReference type="Proteomes" id="UP001208888"/>
    </source>
</evidence>
<dbReference type="Proteomes" id="UP001208888">
    <property type="component" value="Unassembled WGS sequence"/>
</dbReference>